<keyword evidence="2" id="KW-0812">Transmembrane</keyword>
<name>A0ABS0N253_9SPHN</name>
<keyword evidence="2" id="KW-1133">Transmembrane helix</keyword>
<comment type="caution">
    <text evidence="3">The sequence shown here is derived from an EMBL/GenBank/DDBJ whole genome shotgun (WGS) entry which is preliminary data.</text>
</comment>
<feature type="compositionally biased region" description="Low complexity" evidence="1">
    <location>
        <begin position="96"/>
        <end position="105"/>
    </location>
</feature>
<accession>A0ABS0N253</accession>
<dbReference type="EMBL" id="JAEANY010000002">
    <property type="protein sequence ID" value="MBH5322027.1"/>
    <property type="molecule type" value="Genomic_DNA"/>
</dbReference>
<sequence>MQDILQQYWIFILIALVFLFLLIFWLLQSSRRTKVTREDIVDGESSIKRNQALIDAPAAAAGPVSAAANTDRVAAAPVEADSEAGAGVSPLEARNASETPAAPAEAADENGDDLRRIKGLGPKLVTILHDNGVRRFAQIAAWDDADIERMDAKLGRFQGRIRRDNWVEQAQFLAKDDLAGYNEKYGNL</sequence>
<dbReference type="Proteomes" id="UP000602442">
    <property type="component" value="Unassembled WGS sequence"/>
</dbReference>
<evidence type="ECO:0000256" key="2">
    <source>
        <dbReference type="SAM" id="Phobius"/>
    </source>
</evidence>
<dbReference type="Gene3D" id="1.10.150.20">
    <property type="entry name" value="5' to 3' exonuclease, C-terminal subdomain"/>
    <property type="match status" value="1"/>
</dbReference>
<feature type="region of interest" description="Disordered" evidence="1">
    <location>
        <begin position="79"/>
        <end position="113"/>
    </location>
</feature>
<reference evidence="3 4" key="1">
    <citation type="submission" date="2020-11" db="EMBL/GenBank/DDBJ databases">
        <title>Erythrobacter sediminis sp. nov., a marine bacterium from a tidal flat of Garorim Bay.</title>
        <authorList>
            <person name="Kim D."/>
            <person name="Yoo Y."/>
            <person name="Kim J.-J."/>
        </authorList>
    </citation>
    <scope>NUCLEOTIDE SEQUENCE [LARGE SCALE GENOMIC DNA]</scope>
    <source>
        <strain evidence="3 4">JGD-13</strain>
    </source>
</reference>
<keyword evidence="2" id="KW-0472">Membrane</keyword>
<feature type="transmembrane region" description="Helical" evidence="2">
    <location>
        <begin position="6"/>
        <end position="27"/>
    </location>
</feature>
<protein>
    <submittedName>
        <fullName evidence="3">Uncharacterized protein</fullName>
    </submittedName>
</protein>
<gene>
    <name evidence="3" type="ORF">I5L03_05460</name>
</gene>
<evidence type="ECO:0000256" key="1">
    <source>
        <dbReference type="SAM" id="MobiDB-lite"/>
    </source>
</evidence>
<evidence type="ECO:0000313" key="3">
    <source>
        <dbReference type="EMBL" id="MBH5322027.1"/>
    </source>
</evidence>
<keyword evidence="4" id="KW-1185">Reference proteome</keyword>
<evidence type="ECO:0000313" key="4">
    <source>
        <dbReference type="Proteomes" id="UP000602442"/>
    </source>
</evidence>
<proteinExistence type="predicted"/>
<dbReference type="RefSeq" id="WP_197920756.1">
    <property type="nucleotide sequence ID" value="NZ_CAWPTA010000007.1"/>
</dbReference>
<organism evidence="3 4">
    <name type="scientific">Aurantiacibacter sediminis</name>
    <dbReference type="NCBI Taxonomy" id="2793064"/>
    <lineage>
        <taxon>Bacteria</taxon>
        <taxon>Pseudomonadati</taxon>
        <taxon>Pseudomonadota</taxon>
        <taxon>Alphaproteobacteria</taxon>
        <taxon>Sphingomonadales</taxon>
        <taxon>Erythrobacteraceae</taxon>
        <taxon>Aurantiacibacter</taxon>
    </lineage>
</organism>